<dbReference type="InterPro" id="IPR049326">
    <property type="entry name" value="Rhodopsin_dom_fungi"/>
</dbReference>
<dbReference type="InterPro" id="IPR052337">
    <property type="entry name" value="SAT4-like"/>
</dbReference>
<dbReference type="PANTHER" id="PTHR33048">
    <property type="entry name" value="PTH11-LIKE INTEGRAL MEMBRANE PROTEIN (AFU_ORTHOLOGUE AFUA_5G11245)"/>
    <property type="match status" value="1"/>
</dbReference>
<evidence type="ECO:0000256" key="1">
    <source>
        <dbReference type="ARBA" id="ARBA00004141"/>
    </source>
</evidence>
<dbReference type="OrthoDB" id="3903189at2759"/>
<comment type="subcellular location">
    <subcellularLocation>
        <location evidence="1">Membrane</location>
        <topology evidence="1">Multi-pass membrane protein</topology>
    </subcellularLocation>
</comment>
<dbReference type="PANTHER" id="PTHR33048:SF47">
    <property type="entry name" value="INTEGRAL MEMBRANE PROTEIN-RELATED"/>
    <property type="match status" value="1"/>
</dbReference>
<keyword evidence="10" id="KW-1185">Reference proteome</keyword>
<dbReference type="GO" id="GO:0016020">
    <property type="term" value="C:membrane"/>
    <property type="evidence" value="ECO:0007669"/>
    <property type="project" value="UniProtKB-SubCell"/>
</dbReference>
<sequence>MLGLRVESWVWYAVVLFVATCRYVSRIMLLGNPMRLQVDDWIMLLAIASYTTLIVTINIVADSESNLLPPHFPVESLTPEDIDRRAFGSKITLVVEQCQCVTIWAVKACVLIMYYRVTYVSLYENLTVKILAVYVAVSFVVMEVLYLGVWCRPFSNYWAVPTPNSQCNTALNHLIVNAVFNISSDAVMLTMAFQMILKSHLPIRRKLILCGIFGLGVFVILSASLNKYHSFAQPYGAGWTFWYVREASTAMLVGNIPYTWNLLRRMFNLNAFDQIAPPAQEFHSQRTARARHHPRSRDGPPKSQQQQSNSNDSSVDSQDAAHGTVPLRKWKDRNLFGKADRDALEPIDTLELASPTDEESAPMGRLDSRSDRNDVP</sequence>
<organism evidence="9 10">
    <name type="scientific">Lineolata rhizophorae</name>
    <dbReference type="NCBI Taxonomy" id="578093"/>
    <lineage>
        <taxon>Eukaryota</taxon>
        <taxon>Fungi</taxon>
        <taxon>Dikarya</taxon>
        <taxon>Ascomycota</taxon>
        <taxon>Pezizomycotina</taxon>
        <taxon>Dothideomycetes</taxon>
        <taxon>Dothideomycetes incertae sedis</taxon>
        <taxon>Lineolatales</taxon>
        <taxon>Lineolataceae</taxon>
        <taxon>Lineolata</taxon>
    </lineage>
</organism>
<reference evidence="9" key="1">
    <citation type="journal article" date="2020" name="Stud. Mycol.">
        <title>101 Dothideomycetes genomes: a test case for predicting lifestyles and emergence of pathogens.</title>
        <authorList>
            <person name="Haridas S."/>
            <person name="Albert R."/>
            <person name="Binder M."/>
            <person name="Bloem J."/>
            <person name="Labutti K."/>
            <person name="Salamov A."/>
            <person name="Andreopoulos B."/>
            <person name="Baker S."/>
            <person name="Barry K."/>
            <person name="Bills G."/>
            <person name="Bluhm B."/>
            <person name="Cannon C."/>
            <person name="Castanera R."/>
            <person name="Culley D."/>
            <person name="Daum C."/>
            <person name="Ezra D."/>
            <person name="Gonzalez J."/>
            <person name="Henrissat B."/>
            <person name="Kuo A."/>
            <person name="Liang C."/>
            <person name="Lipzen A."/>
            <person name="Lutzoni F."/>
            <person name="Magnuson J."/>
            <person name="Mondo S."/>
            <person name="Nolan M."/>
            <person name="Ohm R."/>
            <person name="Pangilinan J."/>
            <person name="Park H.-J."/>
            <person name="Ramirez L."/>
            <person name="Alfaro M."/>
            <person name="Sun H."/>
            <person name="Tritt A."/>
            <person name="Yoshinaga Y."/>
            <person name="Zwiers L.-H."/>
            <person name="Turgeon B."/>
            <person name="Goodwin S."/>
            <person name="Spatafora J."/>
            <person name="Crous P."/>
            <person name="Grigoriev I."/>
        </authorList>
    </citation>
    <scope>NUCLEOTIDE SEQUENCE</scope>
    <source>
        <strain evidence="9">ATCC 16933</strain>
    </source>
</reference>
<feature type="transmembrane region" description="Helical" evidence="7">
    <location>
        <begin position="101"/>
        <end position="119"/>
    </location>
</feature>
<comment type="similarity">
    <text evidence="5">Belongs to the SAT4 family.</text>
</comment>
<feature type="transmembrane region" description="Helical" evidence="7">
    <location>
        <begin position="12"/>
        <end position="29"/>
    </location>
</feature>
<evidence type="ECO:0000313" key="10">
    <source>
        <dbReference type="Proteomes" id="UP000799766"/>
    </source>
</evidence>
<proteinExistence type="inferred from homology"/>
<evidence type="ECO:0000256" key="4">
    <source>
        <dbReference type="ARBA" id="ARBA00023136"/>
    </source>
</evidence>
<evidence type="ECO:0000256" key="6">
    <source>
        <dbReference type="SAM" id="MobiDB-lite"/>
    </source>
</evidence>
<evidence type="ECO:0000256" key="7">
    <source>
        <dbReference type="SAM" id="Phobius"/>
    </source>
</evidence>
<name>A0A6A6PA33_9PEZI</name>
<feature type="compositionally biased region" description="Basic and acidic residues" evidence="6">
    <location>
        <begin position="366"/>
        <end position="376"/>
    </location>
</feature>
<dbReference type="EMBL" id="MU001673">
    <property type="protein sequence ID" value="KAF2460637.1"/>
    <property type="molecule type" value="Genomic_DNA"/>
</dbReference>
<protein>
    <recommendedName>
        <fullName evidence="8">Rhodopsin domain-containing protein</fullName>
    </recommendedName>
</protein>
<feature type="transmembrane region" description="Helical" evidence="7">
    <location>
        <begin position="207"/>
        <end position="225"/>
    </location>
</feature>
<feature type="transmembrane region" description="Helical" evidence="7">
    <location>
        <begin position="131"/>
        <end position="150"/>
    </location>
</feature>
<dbReference type="Pfam" id="PF20684">
    <property type="entry name" value="Fung_rhodopsin"/>
    <property type="match status" value="1"/>
</dbReference>
<gene>
    <name evidence="9" type="ORF">BDY21DRAFT_280333</name>
</gene>
<feature type="domain" description="Rhodopsin" evidence="8">
    <location>
        <begin position="22"/>
        <end position="265"/>
    </location>
</feature>
<feature type="compositionally biased region" description="Basic and acidic residues" evidence="6">
    <location>
        <begin position="332"/>
        <end position="344"/>
    </location>
</feature>
<feature type="transmembrane region" description="Helical" evidence="7">
    <location>
        <begin position="41"/>
        <end position="61"/>
    </location>
</feature>
<feature type="region of interest" description="Disordered" evidence="6">
    <location>
        <begin position="282"/>
        <end position="376"/>
    </location>
</feature>
<evidence type="ECO:0000256" key="2">
    <source>
        <dbReference type="ARBA" id="ARBA00022692"/>
    </source>
</evidence>
<feature type="compositionally biased region" description="Low complexity" evidence="6">
    <location>
        <begin position="303"/>
        <end position="318"/>
    </location>
</feature>
<dbReference type="AlphaFoldDB" id="A0A6A6PA33"/>
<accession>A0A6A6PA33</accession>
<keyword evidence="2 7" id="KW-0812">Transmembrane</keyword>
<evidence type="ECO:0000256" key="3">
    <source>
        <dbReference type="ARBA" id="ARBA00022989"/>
    </source>
</evidence>
<evidence type="ECO:0000256" key="5">
    <source>
        <dbReference type="ARBA" id="ARBA00038359"/>
    </source>
</evidence>
<evidence type="ECO:0000313" key="9">
    <source>
        <dbReference type="EMBL" id="KAF2460637.1"/>
    </source>
</evidence>
<feature type="compositionally biased region" description="Basic residues" evidence="6">
    <location>
        <begin position="286"/>
        <end position="295"/>
    </location>
</feature>
<keyword evidence="4 7" id="KW-0472">Membrane</keyword>
<keyword evidence="3 7" id="KW-1133">Transmembrane helix</keyword>
<dbReference type="Proteomes" id="UP000799766">
    <property type="component" value="Unassembled WGS sequence"/>
</dbReference>
<evidence type="ECO:0000259" key="8">
    <source>
        <dbReference type="Pfam" id="PF20684"/>
    </source>
</evidence>